<reference evidence="1 2" key="1">
    <citation type="journal article" date="2016" name="Nat. Commun.">
        <title>Thousands of microbial genomes shed light on interconnected biogeochemical processes in an aquifer system.</title>
        <authorList>
            <person name="Anantharaman K."/>
            <person name="Brown C.T."/>
            <person name="Hug L.A."/>
            <person name="Sharon I."/>
            <person name="Castelle C.J."/>
            <person name="Probst A.J."/>
            <person name="Thomas B.C."/>
            <person name="Singh A."/>
            <person name="Wilkins M.J."/>
            <person name="Karaoz U."/>
            <person name="Brodie E.L."/>
            <person name="Williams K.H."/>
            <person name="Hubbard S.S."/>
            <person name="Banfield J.F."/>
        </authorList>
    </citation>
    <scope>NUCLEOTIDE SEQUENCE [LARGE SCALE GENOMIC DNA]</scope>
</reference>
<organism evidence="1 2">
    <name type="scientific">Candidatus Woesebacteria bacterium RBG_16_39_8b</name>
    <dbReference type="NCBI Taxonomy" id="1802482"/>
    <lineage>
        <taxon>Bacteria</taxon>
        <taxon>Candidatus Woeseibacteriota</taxon>
    </lineage>
</organism>
<protein>
    <submittedName>
        <fullName evidence="1">Uncharacterized protein</fullName>
    </submittedName>
</protein>
<accession>A0A1F7XDX5</accession>
<dbReference type="AlphaFoldDB" id="A0A1F7XDX5"/>
<dbReference type="EMBL" id="MGFU01000039">
    <property type="protein sequence ID" value="OGM12515.1"/>
    <property type="molecule type" value="Genomic_DNA"/>
</dbReference>
<evidence type="ECO:0000313" key="1">
    <source>
        <dbReference type="EMBL" id="OGM12515.1"/>
    </source>
</evidence>
<name>A0A1F7XDX5_9BACT</name>
<proteinExistence type="predicted"/>
<dbReference type="Proteomes" id="UP000179013">
    <property type="component" value="Unassembled WGS sequence"/>
</dbReference>
<evidence type="ECO:0000313" key="2">
    <source>
        <dbReference type="Proteomes" id="UP000179013"/>
    </source>
</evidence>
<comment type="caution">
    <text evidence="1">The sequence shown here is derived from an EMBL/GenBank/DDBJ whole genome shotgun (WGS) entry which is preliminary data.</text>
</comment>
<gene>
    <name evidence="1" type="ORF">A2V80_01505</name>
</gene>
<sequence length="83" mass="9919">MKWITTNIRFPEDMYMDLKLEAVKKRKSVAQVVREKVNKKKTASKKIDFGKIMREIEELAKENAKYLNGLDTTKIIREMRDER</sequence>